<evidence type="ECO:0000256" key="1">
    <source>
        <dbReference type="ARBA" id="ARBA00022801"/>
    </source>
</evidence>
<dbReference type="SUPFAM" id="SSF51556">
    <property type="entry name" value="Metallo-dependent hydrolases"/>
    <property type="match status" value="1"/>
</dbReference>
<dbReference type="GO" id="GO:0006046">
    <property type="term" value="P:N-acetylglucosamine catabolic process"/>
    <property type="evidence" value="ECO:0007669"/>
    <property type="project" value="TreeGrafter"/>
</dbReference>
<dbReference type="EMBL" id="AUZZ01002631">
    <property type="protein sequence ID" value="EQD59513.1"/>
    <property type="molecule type" value="Genomic_DNA"/>
</dbReference>
<keyword evidence="1" id="KW-0378">Hydrolase</keyword>
<sequence>MINDAINAEIINDPNHLSPGIIRLAVRAKGEDTIVGITDSLSATLMRDGEYELGSLVVKLEKGKCTIEGTDTIAGSVLTMDTAFRNFLSQGYSIEQASKFLSTNPARVMSLDKEGSIDIGMRGNVAVLNERNLVTGIIKDGIYYDFQDQVR</sequence>
<reference evidence="2" key="2">
    <citation type="journal article" date="2014" name="ISME J.">
        <title>Microbial stratification in low pH oxic and suboxic macroscopic growths along an acid mine drainage.</title>
        <authorList>
            <person name="Mendez-Garcia C."/>
            <person name="Mesa V."/>
            <person name="Sprenger R.R."/>
            <person name="Richter M."/>
            <person name="Diez M.S."/>
            <person name="Solano J."/>
            <person name="Bargiela R."/>
            <person name="Golyshina O.V."/>
            <person name="Manteca A."/>
            <person name="Ramos J.L."/>
            <person name="Gallego J.R."/>
            <person name="Llorente I."/>
            <person name="Martins Dos Santos V.A."/>
            <person name="Jensen O.N."/>
            <person name="Pelaez A.I."/>
            <person name="Sanchez J."/>
            <person name="Ferrer M."/>
        </authorList>
    </citation>
    <scope>NUCLEOTIDE SEQUENCE</scope>
</reference>
<organism evidence="2">
    <name type="scientific">mine drainage metagenome</name>
    <dbReference type="NCBI Taxonomy" id="410659"/>
    <lineage>
        <taxon>unclassified sequences</taxon>
        <taxon>metagenomes</taxon>
        <taxon>ecological metagenomes</taxon>
    </lineage>
</organism>
<dbReference type="Gene3D" id="2.30.40.10">
    <property type="entry name" value="Urease, subunit C, domain 1"/>
    <property type="match status" value="1"/>
</dbReference>
<dbReference type="Gene3D" id="3.20.20.140">
    <property type="entry name" value="Metal-dependent hydrolases"/>
    <property type="match status" value="1"/>
</dbReference>
<comment type="caution">
    <text evidence="2">The sequence shown here is derived from an EMBL/GenBank/DDBJ whole genome shotgun (WGS) entry which is preliminary data.</text>
</comment>
<dbReference type="PANTHER" id="PTHR11113:SF14">
    <property type="entry name" value="N-ACETYLGLUCOSAMINE-6-PHOSPHATE DEACETYLASE"/>
    <property type="match status" value="1"/>
</dbReference>
<reference evidence="2" key="1">
    <citation type="submission" date="2013-08" db="EMBL/GenBank/DDBJ databases">
        <authorList>
            <person name="Mendez C."/>
            <person name="Richter M."/>
            <person name="Ferrer M."/>
            <person name="Sanchez J."/>
        </authorList>
    </citation>
    <scope>NUCLEOTIDE SEQUENCE</scope>
</reference>
<dbReference type="PANTHER" id="PTHR11113">
    <property type="entry name" value="N-ACETYLGLUCOSAMINE-6-PHOSPHATE DEACETYLASE"/>
    <property type="match status" value="1"/>
</dbReference>
<dbReference type="InterPro" id="IPR032466">
    <property type="entry name" value="Metal_Hydrolase"/>
</dbReference>
<name>T1ASK2_9ZZZZ</name>
<accession>T1ASK2</accession>
<gene>
    <name evidence="2" type="ORF">B2A_03949</name>
</gene>
<dbReference type="GO" id="GO:0008448">
    <property type="term" value="F:N-acetylglucosamine-6-phosphate deacetylase activity"/>
    <property type="evidence" value="ECO:0007669"/>
    <property type="project" value="TreeGrafter"/>
</dbReference>
<evidence type="ECO:0000313" key="2">
    <source>
        <dbReference type="EMBL" id="EQD59513.1"/>
    </source>
</evidence>
<dbReference type="InterPro" id="IPR011059">
    <property type="entry name" value="Metal-dep_hydrolase_composite"/>
</dbReference>
<protein>
    <submittedName>
        <fullName evidence="2">N-acetylglucosamine-6-phosphate deacetylase</fullName>
    </submittedName>
</protein>
<dbReference type="AlphaFoldDB" id="T1ASK2"/>
<proteinExistence type="predicted"/>